<feature type="region of interest" description="Disordered" evidence="1">
    <location>
        <begin position="223"/>
        <end position="376"/>
    </location>
</feature>
<gene>
    <name evidence="2" type="ORF">GCM10009863_21410</name>
</gene>
<protein>
    <submittedName>
        <fullName evidence="2">Uncharacterized protein</fullName>
    </submittedName>
</protein>
<reference evidence="2 3" key="1">
    <citation type="journal article" date="2019" name="Int. J. Syst. Evol. Microbiol.">
        <title>The Global Catalogue of Microorganisms (GCM) 10K type strain sequencing project: providing services to taxonomists for standard genome sequencing and annotation.</title>
        <authorList>
            <consortium name="The Broad Institute Genomics Platform"/>
            <consortium name="The Broad Institute Genome Sequencing Center for Infectious Disease"/>
            <person name="Wu L."/>
            <person name="Ma J."/>
        </authorList>
    </citation>
    <scope>NUCLEOTIDE SEQUENCE [LARGE SCALE GENOMIC DNA]</scope>
    <source>
        <strain evidence="2 3">JCM 16373</strain>
    </source>
</reference>
<feature type="compositionally biased region" description="Polar residues" evidence="1">
    <location>
        <begin position="246"/>
        <end position="260"/>
    </location>
</feature>
<evidence type="ECO:0000313" key="3">
    <source>
        <dbReference type="Proteomes" id="UP001501447"/>
    </source>
</evidence>
<comment type="caution">
    <text evidence="2">The sequence shown here is derived from an EMBL/GenBank/DDBJ whole genome shotgun (WGS) entry which is preliminary data.</text>
</comment>
<proteinExistence type="predicted"/>
<evidence type="ECO:0000313" key="2">
    <source>
        <dbReference type="EMBL" id="GAA2607722.1"/>
    </source>
</evidence>
<evidence type="ECO:0000256" key="1">
    <source>
        <dbReference type="SAM" id="MobiDB-lite"/>
    </source>
</evidence>
<sequence length="376" mass="38606">MTDDGRPTGFDTDLEQGPALSRRSTESERSTVGLENSSDGELYAAVPEGESDWRVLRWAEGTRKWVEAHPAEVVLAAKVAATLLTGGSKLVKAYASPAVGNAMAQSGSVLGMAGNLSNLYRFAKSARETGSKVDAAKAVSEAAGLVGGFVSNVVMPNTGLPEHAQVPGVTAGTSVQGASGLVTLGDTEAEKMKKAKASLGTQGYTQHPNRPIELRDLQPVDPADLAGRAATPPGWDPNASAALRSAVTSAATSPAESPTETAPLPFSPDAAASRPTGRSGPPSGERSSPDSDPSFSAPLTRTSSAAYKEMQSGLRPRRTYTTTDLPTVPAGQTLPTGSRSGGNGDSSGNPSRPTVQPRAYSAKDKPLRGRGRGGAK</sequence>
<feature type="compositionally biased region" description="Low complexity" evidence="1">
    <location>
        <begin position="273"/>
        <end position="296"/>
    </location>
</feature>
<dbReference type="RefSeq" id="WP_344564576.1">
    <property type="nucleotide sequence ID" value="NZ_BAAARJ010000006.1"/>
</dbReference>
<feature type="region of interest" description="Disordered" evidence="1">
    <location>
        <begin position="1"/>
        <end position="38"/>
    </location>
</feature>
<dbReference type="Proteomes" id="UP001501447">
    <property type="component" value="Unassembled WGS sequence"/>
</dbReference>
<keyword evidence="3" id="KW-1185">Reference proteome</keyword>
<organism evidence="2 3">
    <name type="scientific">Streptomyces axinellae</name>
    <dbReference type="NCBI Taxonomy" id="552788"/>
    <lineage>
        <taxon>Bacteria</taxon>
        <taxon>Bacillati</taxon>
        <taxon>Actinomycetota</taxon>
        <taxon>Actinomycetes</taxon>
        <taxon>Kitasatosporales</taxon>
        <taxon>Streptomycetaceae</taxon>
        <taxon>Streptomyces</taxon>
    </lineage>
</organism>
<accession>A0ABN3Q094</accession>
<dbReference type="EMBL" id="BAAARJ010000006">
    <property type="protein sequence ID" value="GAA2607722.1"/>
    <property type="molecule type" value="Genomic_DNA"/>
</dbReference>
<name>A0ABN3Q094_9ACTN</name>